<organism evidence="1 2">
    <name type="scientific">Fictibacillus iocasae</name>
    <dbReference type="NCBI Taxonomy" id="2715437"/>
    <lineage>
        <taxon>Bacteria</taxon>
        <taxon>Bacillati</taxon>
        <taxon>Bacillota</taxon>
        <taxon>Bacilli</taxon>
        <taxon>Bacillales</taxon>
        <taxon>Fictibacillaceae</taxon>
        <taxon>Fictibacillus</taxon>
    </lineage>
</organism>
<evidence type="ECO:0000313" key="1">
    <source>
        <dbReference type="EMBL" id="MFC7370693.1"/>
    </source>
</evidence>
<name>A0ABW2NNA7_9BACL</name>
<dbReference type="EMBL" id="JBHTCP010000004">
    <property type="protein sequence ID" value="MFC7370693.1"/>
    <property type="molecule type" value="Genomic_DNA"/>
</dbReference>
<accession>A0ABW2NNA7</accession>
<dbReference type="RefSeq" id="WP_379746467.1">
    <property type="nucleotide sequence ID" value="NZ_JBHTCP010000004.1"/>
</dbReference>
<gene>
    <name evidence="1" type="ORF">ACFQPF_03280</name>
</gene>
<sequence length="477" mass="54504">MKNWQKAMAGLLLLGGFTGYTQYQKSAEPVWKVNEEEFSVVKSLDEVKNSETFQYPPVLLANYFNLLQKGPEALQLPGDRRNVKIENYWFVDTSLYLLYSVNLKKTDKNERYVPELSVKEMTYILPDGTEEEFISSWLNEEHSSSEYVYKHRLYRSILLTPQINNVEAVKWEQLVQAKKVKLDGLTMSSKKGERTLDSITLKLNVFNSQQVLGSSPVDEKITFPGSGNLNADRLDITYYEPFLRLSGVPVKQLVGFGGGLQNSQHPEDEIFEVQGPDEKGLYIPLHFYDMAQAMTSTEQSQNLTFDRVFFRTDESLTWKVTASEIAAFNKKNEMTNENQLVGTKAGITVYKKGFFYDGADQKLITFNLSHKNEEMDVTSYHVMRDNVGGQSESGDPILTVNEERMLKNVISIKNSKGEKVENFEVYPVGNGTYGISFIIDEKQELPEEDLTITLSHIVGTEKLPKEVRMQLEFPKRK</sequence>
<reference evidence="2" key="1">
    <citation type="journal article" date="2019" name="Int. J. Syst. Evol. Microbiol.">
        <title>The Global Catalogue of Microorganisms (GCM) 10K type strain sequencing project: providing services to taxonomists for standard genome sequencing and annotation.</title>
        <authorList>
            <consortium name="The Broad Institute Genomics Platform"/>
            <consortium name="The Broad Institute Genome Sequencing Center for Infectious Disease"/>
            <person name="Wu L."/>
            <person name="Ma J."/>
        </authorList>
    </citation>
    <scope>NUCLEOTIDE SEQUENCE [LARGE SCALE GENOMIC DNA]</scope>
    <source>
        <strain evidence="2">NBRC 106396</strain>
    </source>
</reference>
<dbReference type="Proteomes" id="UP001596549">
    <property type="component" value="Unassembled WGS sequence"/>
</dbReference>
<proteinExistence type="predicted"/>
<evidence type="ECO:0008006" key="3">
    <source>
        <dbReference type="Google" id="ProtNLM"/>
    </source>
</evidence>
<comment type="caution">
    <text evidence="1">The sequence shown here is derived from an EMBL/GenBank/DDBJ whole genome shotgun (WGS) entry which is preliminary data.</text>
</comment>
<protein>
    <recommendedName>
        <fullName evidence="3">DUF4179 domain-containing protein</fullName>
    </recommendedName>
</protein>
<evidence type="ECO:0000313" key="2">
    <source>
        <dbReference type="Proteomes" id="UP001596549"/>
    </source>
</evidence>
<keyword evidence="2" id="KW-1185">Reference proteome</keyword>